<evidence type="ECO:0000259" key="9">
    <source>
        <dbReference type="Pfam" id="PF01694"/>
    </source>
</evidence>
<feature type="transmembrane region" description="Helical" evidence="8">
    <location>
        <begin position="12"/>
        <end position="30"/>
    </location>
</feature>
<dbReference type="GO" id="GO:0004252">
    <property type="term" value="F:serine-type endopeptidase activity"/>
    <property type="evidence" value="ECO:0007669"/>
    <property type="project" value="InterPro"/>
</dbReference>
<dbReference type="SUPFAM" id="SSF144091">
    <property type="entry name" value="Rhomboid-like"/>
    <property type="match status" value="1"/>
</dbReference>
<sequence length="210" mass="23250">MISNDKYQPYFTYFICITTLCISMLVALQISGSIFGKSRIVYLADYGGLTWQSIKNLELWRFMSAQLVHVHQKHMLYNVLSILSLGIILERQVGYKYMLVTWLFAGGLGTAITTAFGSTPWNTGTGASQAALAYAGFGLTFLITHKKSKYLLMSATLFALLPALYLDLKTAGFPKPAHILSFALGATIGICYLFKVKIESAKKHTISTHL</sequence>
<keyword evidence="11" id="KW-1185">Reference proteome</keyword>
<feature type="transmembrane region" description="Helical" evidence="8">
    <location>
        <begin position="123"/>
        <end position="143"/>
    </location>
</feature>
<accession>A0A166Y781</accession>
<keyword evidence="6 8" id="KW-1133">Transmembrane helix</keyword>
<reference evidence="10 11" key="1">
    <citation type="submission" date="2013-07" db="EMBL/GenBank/DDBJ databases">
        <title>Comparative Genomic and Metabolomic Analysis of Twelve Strains of Pseudoalteromonas luteoviolacea.</title>
        <authorList>
            <person name="Vynne N.G."/>
            <person name="Mansson M."/>
            <person name="Gram L."/>
        </authorList>
    </citation>
    <scope>NUCLEOTIDE SEQUENCE [LARGE SCALE GENOMIC DNA]</scope>
    <source>
        <strain evidence="10 11">DSM 6061</strain>
    </source>
</reference>
<keyword evidence="3 8" id="KW-0812">Transmembrane</keyword>
<dbReference type="Pfam" id="PF01694">
    <property type="entry name" value="Rhomboid"/>
    <property type="match status" value="1"/>
</dbReference>
<evidence type="ECO:0000313" key="10">
    <source>
        <dbReference type="EMBL" id="KZN41516.1"/>
    </source>
</evidence>
<protein>
    <recommendedName>
        <fullName evidence="9">Peptidase S54 rhomboid domain-containing protein</fullName>
    </recommendedName>
</protein>
<dbReference type="GO" id="GO:0016020">
    <property type="term" value="C:membrane"/>
    <property type="evidence" value="ECO:0007669"/>
    <property type="project" value="UniProtKB-SubCell"/>
</dbReference>
<dbReference type="InterPro" id="IPR035952">
    <property type="entry name" value="Rhomboid-like_sf"/>
</dbReference>
<feature type="domain" description="Peptidase S54 rhomboid" evidence="9">
    <location>
        <begin position="58"/>
        <end position="192"/>
    </location>
</feature>
<evidence type="ECO:0000256" key="3">
    <source>
        <dbReference type="ARBA" id="ARBA00022692"/>
    </source>
</evidence>
<dbReference type="PATRIC" id="fig|1365250.3.peg.1197"/>
<organism evidence="10 11">
    <name type="scientific">Pseudoalteromonas luteoviolacea DSM 6061</name>
    <dbReference type="NCBI Taxonomy" id="1365250"/>
    <lineage>
        <taxon>Bacteria</taxon>
        <taxon>Pseudomonadati</taxon>
        <taxon>Pseudomonadota</taxon>
        <taxon>Gammaproteobacteria</taxon>
        <taxon>Alteromonadales</taxon>
        <taxon>Pseudoalteromonadaceae</taxon>
        <taxon>Pseudoalteromonas</taxon>
    </lineage>
</organism>
<feature type="transmembrane region" description="Helical" evidence="8">
    <location>
        <begin position="178"/>
        <end position="194"/>
    </location>
</feature>
<keyword evidence="4" id="KW-0378">Hydrolase</keyword>
<keyword evidence="5" id="KW-0720">Serine protease</keyword>
<feature type="transmembrane region" description="Helical" evidence="8">
    <location>
        <begin position="150"/>
        <end position="166"/>
    </location>
</feature>
<name>A0A166Y781_9GAMM</name>
<dbReference type="InterPro" id="IPR002610">
    <property type="entry name" value="Peptidase_S54_rhomboid-like"/>
</dbReference>
<evidence type="ECO:0000256" key="2">
    <source>
        <dbReference type="ARBA" id="ARBA00022670"/>
    </source>
</evidence>
<keyword evidence="2" id="KW-0645">Protease</keyword>
<evidence type="ECO:0000313" key="11">
    <source>
        <dbReference type="Proteomes" id="UP000076643"/>
    </source>
</evidence>
<evidence type="ECO:0000256" key="6">
    <source>
        <dbReference type="ARBA" id="ARBA00022989"/>
    </source>
</evidence>
<dbReference type="Gene3D" id="1.20.1540.10">
    <property type="entry name" value="Rhomboid-like"/>
    <property type="match status" value="1"/>
</dbReference>
<keyword evidence="7 8" id="KW-0472">Membrane</keyword>
<comment type="subcellular location">
    <subcellularLocation>
        <location evidence="1">Membrane</location>
        <topology evidence="1">Multi-pass membrane protein</topology>
    </subcellularLocation>
</comment>
<dbReference type="Proteomes" id="UP000076643">
    <property type="component" value="Unassembled WGS sequence"/>
</dbReference>
<gene>
    <name evidence="10" type="ORF">N475_10620</name>
</gene>
<feature type="transmembrane region" description="Helical" evidence="8">
    <location>
        <begin position="97"/>
        <end position="117"/>
    </location>
</feature>
<comment type="caution">
    <text evidence="10">The sequence shown here is derived from an EMBL/GenBank/DDBJ whole genome shotgun (WGS) entry which is preliminary data.</text>
</comment>
<evidence type="ECO:0000256" key="7">
    <source>
        <dbReference type="ARBA" id="ARBA00023136"/>
    </source>
</evidence>
<dbReference type="InterPro" id="IPR022764">
    <property type="entry name" value="Peptidase_S54_rhomboid_dom"/>
</dbReference>
<dbReference type="GO" id="GO:0006508">
    <property type="term" value="P:proteolysis"/>
    <property type="evidence" value="ECO:0007669"/>
    <property type="project" value="UniProtKB-KW"/>
</dbReference>
<dbReference type="AlphaFoldDB" id="A0A166Y781"/>
<dbReference type="RefSeq" id="WP_063364824.1">
    <property type="nucleotide sequence ID" value="NZ_AQHB01000022.1"/>
</dbReference>
<evidence type="ECO:0000256" key="1">
    <source>
        <dbReference type="ARBA" id="ARBA00004141"/>
    </source>
</evidence>
<dbReference type="PANTHER" id="PTHR22936">
    <property type="entry name" value="RHOMBOID-RELATED"/>
    <property type="match status" value="1"/>
</dbReference>
<dbReference type="EMBL" id="AUYB01000086">
    <property type="protein sequence ID" value="KZN41516.1"/>
    <property type="molecule type" value="Genomic_DNA"/>
</dbReference>
<proteinExistence type="predicted"/>
<evidence type="ECO:0000256" key="5">
    <source>
        <dbReference type="ARBA" id="ARBA00022825"/>
    </source>
</evidence>
<evidence type="ECO:0000256" key="4">
    <source>
        <dbReference type="ARBA" id="ARBA00022801"/>
    </source>
</evidence>
<evidence type="ECO:0000256" key="8">
    <source>
        <dbReference type="SAM" id="Phobius"/>
    </source>
</evidence>
<dbReference type="PANTHER" id="PTHR22936:SF69">
    <property type="entry name" value="RHOMBOID-LIKE PROTEIN"/>
    <property type="match status" value="1"/>
</dbReference>